<feature type="region of interest" description="Disordered" evidence="1">
    <location>
        <begin position="117"/>
        <end position="182"/>
    </location>
</feature>
<feature type="compositionally biased region" description="Basic and acidic residues" evidence="1">
    <location>
        <begin position="166"/>
        <end position="177"/>
    </location>
</feature>
<dbReference type="Proteomes" id="UP000332933">
    <property type="component" value="Unassembled WGS sequence"/>
</dbReference>
<feature type="compositionally biased region" description="Acidic residues" evidence="1">
    <location>
        <begin position="125"/>
        <end position="141"/>
    </location>
</feature>
<reference evidence="3 4" key="1">
    <citation type="submission" date="2019-03" db="EMBL/GenBank/DDBJ databases">
        <authorList>
            <person name="Gaulin E."/>
            <person name="Dumas B."/>
        </authorList>
    </citation>
    <scope>NUCLEOTIDE SEQUENCE [LARGE SCALE GENOMIC DNA]</scope>
    <source>
        <strain evidence="3">CBS 568.67</strain>
    </source>
</reference>
<sequence>MEAIKKLNTDLQSLEEKLREFRDAMKTDLPTDHGIGLLQVKNHAMMQYSQLSLFYALLKLESPDKVQGHPVFKELVRYRTILERIRPFDRKLKYQVDKLCKMAVSDAKDLDAALSYAPNPAAMEGNDDDDDEGGDENDEDGGEKKSTGVYKAPRLASVPYDEEEKSAEKQAKRDERNRKRMAKSTILSEIREEYSERPEEVYTSGKAIDKELQREERDKTDYEESRFVRVVTSRKDKVRKRQRERDAIAADSIGKMDNFAGIHDALGDMGGKRFTPAAPTQNKLGGKVGGIFSHLDGAVGGKKQKRSGGSTTESRADSASTTAAAAPKNTDGTKQKVRFNW</sequence>
<evidence type="ECO:0000256" key="1">
    <source>
        <dbReference type="SAM" id="MobiDB-lite"/>
    </source>
</evidence>
<accession>A0A485KMM8</accession>
<dbReference type="PANTHER" id="PTHR13237:SF9">
    <property type="entry name" value="NEUROGUIDIN"/>
    <property type="match status" value="1"/>
</dbReference>
<dbReference type="PANTHER" id="PTHR13237">
    <property type="entry name" value="SOMETHING ABOUT SILENCING PROTEIN 10-RELATED"/>
    <property type="match status" value="1"/>
</dbReference>
<evidence type="ECO:0000313" key="2">
    <source>
        <dbReference type="EMBL" id="KAF0700255.1"/>
    </source>
</evidence>
<proteinExistence type="predicted"/>
<dbReference type="EMBL" id="VJMH01005131">
    <property type="protein sequence ID" value="KAF0700255.1"/>
    <property type="molecule type" value="Genomic_DNA"/>
</dbReference>
<dbReference type="EMBL" id="CAADRA010005152">
    <property type="protein sequence ID" value="VFT86093.1"/>
    <property type="molecule type" value="Genomic_DNA"/>
</dbReference>
<organism evidence="3 4">
    <name type="scientific">Aphanomyces stellatus</name>
    <dbReference type="NCBI Taxonomy" id="120398"/>
    <lineage>
        <taxon>Eukaryota</taxon>
        <taxon>Sar</taxon>
        <taxon>Stramenopiles</taxon>
        <taxon>Oomycota</taxon>
        <taxon>Saprolegniomycetes</taxon>
        <taxon>Saprolegniales</taxon>
        <taxon>Verrucalvaceae</taxon>
        <taxon>Aphanomyces</taxon>
    </lineage>
</organism>
<reference evidence="2" key="2">
    <citation type="submission" date="2019-06" db="EMBL/GenBank/DDBJ databases">
        <title>Genomics analysis of Aphanomyces spp. identifies a new class of oomycete effector associated with host adaptation.</title>
        <authorList>
            <person name="Gaulin E."/>
        </authorList>
    </citation>
    <scope>NUCLEOTIDE SEQUENCE</scope>
    <source>
        <strain evidence="2">CBS 578.67</strain>
    </source>
</reference>
<dbReference type="GO" id="GO:0032040">
    <property type="term" value="C:small-subunit processome"/>
    <property type="evidence" value="ECO:0007669"/>
    <property type="project" value="TreeGrafter"/>
</dbReference>
<evidence type="ECO:0000313" key="3">
    <source>
        <dbReference type="EMBL" id="VFT86093.1"/>
    </source>
</evidence>
<dbReference type="OrthoDB" id="203440at2759"/>
<dbReference type="GO" id="GO:0000462">
    <property type="term" value="P:maturation of SSU-rRNA from tricistronic rRNA transcript (SSU-rRNA, 5.8S rRNA, LSU-rRNA)"/>
    <property type="evidence" value="ECO:0007669"/>
    <property type="project" value="TreeGrafter"/>
</dbReference>
<dbReference type="Pfam" id="PF04000">
    <property type="entry name" value="Sas10_Utp3"/>
    <property type="match status" value="1"/>
</dbReference>
<name>A0A485KMM8_9STRA</name>
<keyword evidence="4" id="KW-1185">Reference proteome</keyword>
<dbReference type="AlphaFoldDB" id="A0A485KMM8"/>
<dbReference type="InterPro" id="IPR007146">
    <property type="entry name" value="Sas10/Utp3/C1D"/>
</dbReference>
<evidence type="ECO:0000313" key="4">
    <source>
        <dbReference type="Proteomes" id="UP000332933"/>
    </source>
</evidence>
<gene>
    <name evidence="3" type="primary">Aste57867_9210</name>
    <name evidence="2" type="ORF">As57867_009174</name>
    <name evidence="3" type="ORF">ASTE57867_9210</name>
</gene>
<feature type="region of interest" description="Disordered" evidence="1">
    <location>
        <begin position="295"/>
        <end position="341"/>
    </location>
</feature>
<feature type="compositionally biased region" description="Low complexity" evidence="1">
    <location>
        <begin position="310"/>
        <end position="326"/>
    </location>
</feature>
<protein>
    <submittedName>
        <fullName evidence="3">Aste57867_9210 protein</fullName>
    </submittedName>
</protein>